<evidence type="ECO:0008006" key="3">
    <source>
        <dbReference type="Google" id="ProtNLM"/>
    </source>
</evidence>
<keyword evidence="2" id="KW-1185">Reference proteome</keyword>
<sequence length="352" mass="39546">MQKLAKFTQKLLETSRTHLQPIEGRLPWGKIAVGAGTLYLTCAVLVGFYWSQEPDPFDVQEHASDYARAQQQSLVTGSITTATVIKLGETLLEKPGGYLSNDRFPPGLWLDNIPSWEFGVLVQIRDMSRALRRDMSRSQSQSSEDKDLAKAEPQFFFDSNSWILPSTESEYRRGLQVLRSYLYRLADQQQADGQFYARADNLVRWLSDVESRLGSLSQRLSASVGKDQLNLALAGDTTATQSTAAPSDQRVKTPWTQIDNIFYETRGSAWALIQLLRAVEIDFRKVLEDKNALVSLRQIIRELESTQQALWSPMIFNGSGFGIFANHSLVMASYISRANAAIIDLRELLAKG</sequence>
<dbReference type="InterPro" id="IPR016936">
    <property type="entry name" value="UCP029693"/>
</dbReference>
<organism evidence="1 2">
    <name type="scientific">Allopseudospirillum japonicum</name>
    <dbReference type="NCBI Taxonomy" id="64971"/>
    <lineage>
        <taxon>Bacteria</taxon>
        <taxon>Pseudomonadati</taxon>
        <taxon>Pseudomonadota</taxon>
        <taxon>Gammaproteobacteria</taxon>
        <taxon>Oceanospirillales</taxon>
        <taxon>Oceanospirillaceae</taxon>
        <taxon>Allopseudospirillum</taxon>
    </lineage>
</organism>
<dbReference type="STRING" id="64971.SAMN05421831_108120"/>
<dbReference type="PIRSF" id="PIRSF029693">
    <property type="entry name" value="UCP029693"/>
    <property type="match status" value="1"/>
</dbReference>
<dbReference type="EMBL" id="FNYH01000008">
    <property type="protein sequence ID" value="SEI72451.1"/>
    <property type="molecule type" value="Genomic_DNA"/>
</dbReference>
<protein>
    <recommendedName>
        <fullName evidence="3">DUF2333 domain-containing protein</fullName>
    </recommendedName>
</protein>
<dbReference type="OrthoDB" id="5821246at2"/>
<dbReference type="RefSeq" id="WP_093310337.1">
    <property type="nucleotide sequence ID" value="NZ_FNYH01000008.1"/>
</dbReference>
<gene>
    <name evidence="1" type="ORF">SAMN05421831_108120</name>
</gene>
<name>A0A1H6SXE7_9GAMM</name>
<dbReference type="Proteomes" id="UP000242999">
    <property type="component" value="Unassembled WGS sequence"/>
</dbReference>
<evidence type="ECO:0000313" key="2">
    <source>
        <dbReference type="Proteomes" id="UP000242999"/>
    </source>
</evidence>
<dbReference type="Pfam" id="PF10095">
    <property type="entry name" value="DUF2333"/>
    <property type="match status" value="1"/>
</dbReference>
<reference evidence="2" key="1">
    <citation type="submission" date="2016-10" db="EMBL/GenBank/DDBJ databases">
        <authorList>
            <person name="Varghese N."/>
            <person name="Submissions S."/>
        </authorList>
    </citation>
    <scope>NUCLEOTIDE SEQUENCE [LARGE SCALE GENOMIC DNA]</scope>
    <source>
        <strain evidence="2">DSM 7165</strain>
    </source>
</reference>
<accession>A0A1H6SXE7</accession>
<proteinExistence type="predicted"/>
<evidence type="ECO:0000313" key="1">
    <source>
        <dbReference type="EMBL" id="SEI72451.1"/>
    </source>
</evidence>
<dbReference type="AlphaFoldDB" id="A0A1H6SXE7"/>